<dbReference type="Pfam" id="PF01475">
    <property type="entry name" value="FUR"/>
    <property type="match status" value="1"/>
</dbReference>
<gene>
    <name evidence="1" type="ORF">MUN80_15335</name>
</gene>
<dbReference type="InterPro" id="IPR036388">
    <property type="entry name" value="WH-like_DNA-bd_sf"/>
</dbReference>
<evidence type="ECO:0000313" key="1">
    <source>
        <dbReference type="EMBL" id="UOQ51133.1"/>
    </source>
</evidence>
<protein>
    <submittedName>
        <fullName evidence="1">Transcriptional repressor</fullName>
    </submittedName>
</protein>
<accession>A0ABY4F3M7</accession>
<dbReference type="RefSeq" id="WP_244714291.1">
    <property type="nucleotide sequence ID" value="NZ_CP095049.1"/>
</dbReference>
<sequence length="142" mass="15970">MLSPDRIAQTLSRHGLRQTPVRRAVLQVMTNSPFALSVGEIEPQLPPDTDRITLYRTLKSFEESGLIHRVIDASDVIRYATCSIECSAKAHFDNHVHFKCTSCQHVYCLNQVAIPAVTLPDKFEAVHRDYLLAGLCRECHPA</sequence>
<dbReference type="EMBL" id="CP095049">
    <property type="protein sequence ID" value="UOQ51133.1"/>
    <property type="molecule type" value="Genomic_DNA"/>
</dbReference>
<dbReference type="PANTHER" id="PTHR33202:SF22">
    <property type="entry name" value="HYDROGEN PEROXIDE SENSITIVE REPRESSOR"/>
    <property type="match status" value="1"/>
</dbReference>
<name>A0ABY4F3M7_9BACT</name>
<dbReference type="Gene3D" id="1.10.10.10">
    <property type="entry name" value="Winged helix-like DNA-binding domain superfamily/Winged helix DNA-binding domain"/>
    <property type="match status" value="1"/>
</dbReference>
<dbReference type="PANTHER" id="PTHR33202">
    <property type="entry name" value="ZINC UPTAKE REGULATION PROTEIN"/>
    <property type="match status" value="1"/>
</dbReference>
<dbReference type="SUPFAM" id="SSF46785">
    <property type="entry name" value="Winged helix' DNA-binding domain"/>
    <property type="match status" value="1"/>
</dbReference>
<proteinExistence type="predicted"/>
<evidence type="ECO:0000313" key="2">
    <source>
        <dbReference type="Proteomes" id="UP000831785"/>
    </source>
</evidence>
<dbReference type="Proteomes" id="UP000831785">
    <property type="component" value="Chromosome"/>
</dbReference>
<organism evidence="1 2">
    <name type="scientific">Hymenobacter cellulosivorans</name>
    <dbReference type="NCBI Taxonomy" id="2932249"/>
    <lineage>
        <taxon>Bacteria</taxon>
        <taxon>Pseudomonadati</taxon>
        <taxon>Bacteroidota</taxon>
        <taxon>Cytophagia</taxon>
        <taxon>Cytophagales</taxon>
        <taxon>Hymenobacteraceae</taxon>
        <taxon>Hymenobacter</taxon>
    </lineage>
</organism>
<dbReference type="InterPro" id="IPR036390">
    <property type="entry name" value="WH_DNA-bd_sf"/>
</dbReference>
<keyword evidence="2" id="KW-1185">Reference proteome</keyword>
<reference evidence="1 2" key="1">
    <citation type="submission" date="2022-04" db="EMBL/GenBank/DDBJ databases">
        <title>Hymenobacter sp. isolated from the air.</title>
        <authorList>
            <person name="Won M."/>
            <person name="Lee C.-M."/>
            <person name="Woen H.-Y."/>
            <person name="Kwon S.-W."/>
        </authorList>
    </citation>
    <scope>NUCLEOTIDE SEQUENCE [LARGE SCALE GENOMIC DNA]</scope>
    <source>
        <strain evidence="2">5116 S-27</strain>
    </source>
</reference>
<dbReference type="InterPro" id="IPR002481">
    <property type="entry name" value="FUR"/>
</dbReference>